<dbReference type="HOGENOM" id="CLU_2070420_0_0_5"/>
<sequence>MGSASWAPAASSRFTCAASAHRGMSPGDCGGRRARPVLAERRLRASEAQMRSTIQRCGRTANSERMSGAGGSVVLARTESLLAPFDPNPLAFENCLRELDDVAADDVDALLDAPVGRR</sequence>
<keyword evidence="2" id="KW-1185">Reference proteome</keyword>
<dbReference type="Proteomes" id="UP000003947">
    <property type="component" value="Unassembled WGS sequence"/>
</dbReference>
<organism evidence="1 2">
    <name type="scientific">Microvirga lotononidis</name>
    <dbReference type="NCBI Taxonomy" id="864069"/>
    <lineage>
        <taxon>Bacteria</taxon>
        <taxon>Pseudomonadati</taxon>
        <taxon>Pseudomonadota</taxon>
        <taxon>Alphaproteobacteria</taxon>
        <taxon>Hyphomicrobiales</taxon>
        <taxon>Methylobacteriaceae</taxon>
        <taxon>Microvirga</taxon>
    </lineage>
</organism>
<dbReference type="PATRIC" id="fig|864069.3.peg.2110"/>
<gene>
    <name evidence="1" type="ORF">MicloDRAFT_00019240</name>
</gene>
<name>I4YZQ4_9HYPH</name>
<proteinExistence type="predicted"/>
<reference evidence="1 2" key="1">
    <citation type="submission" date="2012-02" db="EMBL/GenBank/DDBJ databases">
        <title>Improved High-Quality Draft sequence of Microvirga sp. WSM3557.</title>
        <authorList>
            <consortium name="US DOE Joint Genome Institute"/>
            <person name="Lucas S."/>
            <person name="Han J."/>
            <person name="Lapidus A."/>
            <person name="Cheng J.-F."/>
            <person name="Goodwin L."/>
            <person name="Pitluck S."/>
            <person name="Peters L."/>
            <person name="Zhang X."/>
            <person name="Detter J.C."/>
            <person name="Han C."/>
            <person name="Tapia R."/>
            <person name="Land M."/>
            <person name="Hauser L."/>
            <person name="Kyrpides N."/>
            <person name="Ivanova N."/>
            <person name="Pagani I."/>
            <person name="Brau L."/>
            <person name="Yates R."/>
            <person name="O'Hara G."/>
            <person name="Rui T."/>
            <person name="Howieson J."/>
            <person name="Reeve W."/>
            <person name="Woyke T."/>
        </authorList>
    </citation>
    <scope>NUCLEOTIDE SEQUENCE [LARGE SCALE GENOMIC DNA]</scope>
    <source>
        <strain evidence="1 2">WSM3557</strain>
    </source>
</reference>
<accession>I4YZQ4</accession>
<protein>
    <submittedName>
        <fullName evidence="1">Uncharacterized protein</fullName>
    </submittedName>
</protein>
<dbReference type="AlphaFoldDB" id="I4YZQ4"/>
<evidence type="ECO:0000313" key="1">
    <source>
        <dbReference type="EMBL" id="EIM29446.1"/>
    </source>
</evidence>
<evidence type="ECO:0000313" key="2">
    <source>
        <dbReference type="Proteomes" id="UP000003947"/>
    </source>
</evidence>
<dbReference type="EMBL" id="JH660641">
    <property type="protein sequence ID" value="EIM29446.1"/>
    <property type="molecule type" value="Genomic_DNA"/>
</dbReference>